<dbReference type="GO" id="GO:0009103">
    <property type="term" value="P:lipopolysaccharide biosynthetic process"/>
    <property type="evidence" value="ECO:0007669"/>
    <property type="project" value="TreeGrafter"/>
</dbReference>
<evidence type="ECO:0000256" key="8">
    <source>
        <dbReference type="SAM" id="Phobius"/>
    </source>
</evidence>
<feature type="transmembrane region" description="Helical" evidence="8">
    <location>
        <begin position="406"/>
        <end position="423"/>
    </location>
</feature>
<feature type="transmembrane region" description="Helical" evidence="8">
    <location>
        <begin position="84"/>
        <end position="103"/>
    </location>
</feature>
<comment type="subcellular location">
    <subcellularLocation>
        <location evidence="1">Cell membrane</location>
        <topology evidence="1">Multi-pass membrane protein</topology>
    </subcellularLocation>
</comment>
<dbReference type="STRING" id="45065.Lgee_0933"/>
<accession>A0A0W0TZ21</accession>
<dbReference type="AlphaFoldDB" id="A0A0W0TZ21"/>
<dbReference type="GO" id="GO:0016763">
    <property type="term" value="F:pentosyltransferase activity"/>
    <property type="evidence" value="ECO:0007669"/>
    <property type="project" value="TreeGrafter"/>
</dbReference>
<feature type="transmembrane region" description="Helical" evidence="8">
    <location>
        <begin position="376"/>
        <end position="399"/>
    </location>
</feature>
<evidence type="ECO:0000256" key="7">
    <source>
        <dbReference type="ARBA" id="ARBA00023136"/>
    </source>
</evidence>
<feature type="transmembrane region" description="Helical" evidence="8">
    <location>
        <begin position="165"/>
        <end position="183"/>
    </location>
</feature>
<feature type="transmembrane region" description="Helical" evidence="8">
    <location>
        <begin position="321"/>
        <end position="342"/>
    </location>
</feature>
<keyword evidence="11" id="KW-1185">Reference proteome</keyword>
<evidence type="ECO:0000259" key="9">
    <source>
        <dbReference type="Pfam" id="PF13231"/>
    </source>
</evidence>
<dbReference type="RefSeq" id="WP_051550999.1">
    <property type="nucleotide sequence ID" value="NZ_CAAAHN010000001.1"/>
</dbReference>
<evidence type="ECO:0000256" key="4">
    <source>
        <dbReference type="ARBA" id="ARBA00022679"/>
    </source>
</evidence>
<keyword evidence="7 8" id="KW-0472">Membrane</keyword>
<gene>
    <name evidence="10" type="ORF">Lgee_0933</name>
</gene>
<evidence type="ECO:0000256" key="5">
    <source>
        <dbReference type="ARBA" id="ARBA00022692"/>
    </source>
</evidence>
<keyword evidence="4 10" id="KW-0808">Transferase</keyword>
<evidence type="ECO:0000256" key="2">
    <source>
        <dbReference type="ARBA" id="ARBA00022475"/>
    </source>
</evidence>
<keyword evidence="5 8" id="KW-0812">Transmembrane</keyword>
<evidence type="ECO:0000313" key="11">
    <source>
        <dbReference type="Proteomes" id="UP000054785"/>
    </source>
</evidence>
<name>A0A0W0TZ21_9GAMM</name>
<dbReference type="GO" id="GO:0005886">
    <property type="term" value="C:plasma membrane"/>
    <property type="evidence" value="ECO:0007669"/>
    <property type="project" value="UniProtKB-SubCell"/>
</dbReference>
<dbReference type="EMBL" id="LNYC01000032">
    <property type="protein sequence ID" value="KTD00669.1"/>
    <property type="molecule type" value="Genomic_DNA"/>
</dbReference>
<evidence type="ECO:0000256" key="3">
    <source>
        <dbReference type="ARBA" id="ARBA00022676"/>
    </source>
</evidence>
<feature type="transmembrane region" description="Helical" evidence="8">
    <location>
        <begin position="297"/>
        <end position="315"/>
    </location>
</feature>
<dbReference type="PANTHER" id="PTHR33908:SF3">
    <property type="entry name" value="UNDECAPRENYL PHOSPHATE-ALPHA-4-AMINO-4-DEOXY-L-ARABINOSE ARABINOSYL TRANSFERASE"/>
    <property type="match status" value="1"/>
</dbReference>
<sequence>MMTLLRPYLLLTLCALLLFAPGIARIPVIDRDEAHFAQASRQMLETGQYFAVRFQDTTRFQKPPGINWLQAASVKLTGSPVDSIYAYRLPSFLGALFSLWLLYGFSRTYAGERVAFMAALLLASTLLLNVEARMAVIDSALLATVILMQGALWRIWNAARAGQPVLSWHVWLFWCAMAAGGALKGVSPLFGGLTIAALSLLERDVHWIRALRPVRGLLLLGVLTLLWLWPLSVAEGRNYLMEMLNRDLLPKLRGGHESHGKPPLFHLAILPLTFWPASIFLWQGATHAIRERCTPQVRFLLAWLVPAWIFFELMPTKLPQYVLPTFPAIALLCAASLQAPLAKPRVFRVLLLLWGVLSLGLAMVPAALSWRLLDTLLPAALISGVGVLFYVMLAVWFSWRLEFKRTLCAILVAAFFLYAPLYSKVLPVLAPLWLPDAIGAHYPMSTKTPLWVAGFEEPSLVFVLGTKNVRFVSVKEALAALEAGQVESVLVQDSVLNAIEPLPRGLMVKWRERGFNYSKGRFVEVLLLKKENMHDTL</sequence>
<dbReference type="PATRIC" id="fig|45065.4.peg.1003"/>
<dbReference type="PANTHER" id="PTHR33908">
    <property type="entry name" value="MANNOSYLTRANSFERASE YKCB-RELATED"/>
    <property type="match status" value="1"/>
</dbReference>
<keyword evidence="6 8" id="KW-1133">Transmembrane helix</keyword>
<dbReference type="Proteomes" id="UP000054785">
    <property type="component" value="Unassembled WGS sequence"/>
</dbReference>
<dbReference type="GO" id="GO:0010041">
    <property type="term" value="P:response to iron(III) ion"/>
    <property type="evidence" value="ECO:0007669"/>
    <property type="project" value="TreeGrafter"/>
</dbReference>
<comment type="caution">
    <text evidence="10">The sequence shown here is derived from an EMBL/GenBank/DDBJ whole genome shotgun (WGS) entry which is preliminary data.</text>
</comment>
<proteinExistence type="predicted"/>
<evidence type="ECO:0000256" key="1">
    <source>
        <dbReference type="ARBA" id="ARBA00004651"/>
    </source>
</evidence>
<evidence type="ECO:0000256" key="6">
    <source>
        <dbReference type="ARBA" id="ARBA00022989"/>
    </source>
</evidence>
<dbReference type="InterPro" id="IPR050297">
    <property type="entry name" value="LipidA_mod_glycosyltrf_83"/>
</dbReference>
<organism evidence="10 11">
    <name type="scientific">Legionella geestiana</name>
    <dbReference type="NCBI Taxonomy" id="45065"/>
    <lineage>
        <taxon>Bacteria</taxon>
        <taxon>Pseudomonadati</taxon>
        <taxon>Pseudomonadota</taxon>
        <taxon>Gammaproteobacteria</taxon>
        <taxon>Legionellales</taxon>
        <taxon>Legionellaceae</taxon>
        <taxon>Legionella</taxon>
    </lineage>
</organism>
<feature type="transmembrane region" description="Helical" evidence="8">
    <location>
        <begin position="217"/>
        <end position="234"/>
    </location>
</feature>
<dbReference type="Pfam" id="PF13231">
    <property type="entry name" value="PMT_2"/>
    <property type="match status" value="1"/>
</dbReference>
<feature type="transmembrane region" description="Helical" evidence="8">
    <location>
        <begin position="110"/>
        <end position="128"/>
    </location>
</feature>
<dbReference type="OrthoDB" id="9775035at2"/>
<feature type="domain" description="Glycosyltransferase RgtA/B/C/D-like" evidence="9">
    <location>
        <begin position="62"/>
        <end position="184"/>
    </location>
</feature>
<dbReference type="InterPro" id="IPR038731">
    <property type="entry name" value="RgtA/B/C-like"/>
</dbReference>
<reference evidence="10 11" key="1">
    <citation type="submission" date="2015-11" db="EMBL/GenBank/DDBJ databases">
        <title>Genomic analysis of 38 Legionella species identifies large and diverse effector repertoires.</title>
        <authorList>
            <person name="Burstein D."/>
            <person name="Amaro F."/>
            <person name="Zusman T."/>
            <person name="Lifshitz Z."/>
            <person name="Cohen O."/>
            <person name="Gilbert J.A."/>
            <person name="Pupko T."/>
            <person name="Shuman H.A."/>
            <person name="Segal G."/>
        </authorList>
    </citation>
    <scope>NUCLEOTIDE SEQUENCE [LARGE SCALE GENOMIC DNA]</scope>
    <source>
        <strain evidence="10 11">ATCC 49504</strain>
    </source>
</reference>
<feature type="transmembrane region" description="Helical" evidence="8">
    <location>
        <begin position="349"/>
        <end position="370"/>
    </location>
</feature>
<evidence type="ECO:0000313" key="10">
    <source>
        <dbReference type="EMBL" id="KTD00669.1"/>
    </source>
</evidence>
<keyword evidence="3 10" id="KW-0328">Glycosyltransferase</keyword>
<feature type="transmembrane region" description="Helical" evidence="8">
    <location>
        <begin position="264"/>
        <end position="285"/>
    </location>
</feature>
<keyword evidence="2" id="KW-1003">Cell membrane</keyword>
<protein>
    <submittedName>
        <fullName evidence="10">Dolichyl-phosphate-mannose-protein mannosyltransferase</fullName>
    </submittedName>
</protein>